<comment type="caution">
    <text evidence="1">The sequence shown here is derived from an EMBL/GenBank/DDBJ whole genome shotgun (WGS) entry which is preliminary data.</text>
</comment>
<sequence length="149" mass="17678">MFFGRKDREPVFELEGFGLLELNPDKSDNEWFGVVQNISKSHTVELTIEVEGNSPPSSKQIEFLNQFSENIENTEQAIYKHIYGCFAGTKWQRTEKELKRMYFLSALVLKRKSEDVWITFEPNFDVPTIFNYFFRFTLSNNKIFWSNHN</sequence>
<reference evidence="2 4" key="3">
    <citation type="submission" date="2024-08" db="EMBL/GenBank/DDBJ databases">
        <authorList>
            <person name="Wei W."/>
        </authorList>
    </citation>
    <scope>NUCLEOTIDE SEQUENCE [LARGE SCALE GENOMIC DNA]</scope>
    <source>
        <strain evidence="2 4">XU2</strain>
    </source>
</reference>
<reference evidence="1 3" key="2">
    <citation type="submission" date="2019-09" db="EMBL/GenBank/DDBJ databases">
        <title>A bacterium isolated from glacier soil.</title>
        <authorList>
            <person name="Liu Q."/>
        </authorList>
    </citation>
    <scope>NUCLEOTIDE SEQUENCE [LARGE SCALE GENOMIC DNA]</scope>
    <source>
        <strain evidence="1 3">MDT1-10-3</strain>
    </source>
</reference>
<gene>
    <name evidence="2" type="ORF">ACD591_10395</name>
    <name evidence="1" type="ORF">FOE74_17090</name>
</gene>
<dbReference type="Proteomes" id="UP000323866">
    <property type="component" value="Unassembled WGS sequence"/>
</dbReference>
<evidence type="ECO:0000313" key="2">
    <source>
        <dbReference type="EMBL" id="MFA1771701.1"/>
    </source>
</evidence>
<dbReference type="RefSeq" id="WP_149099849.1">
    <property type="nucleotide sequence ID" value="NZ_BMMG01000006.1"/>
</dbReference>
<organism evidence="1 3">
    <name type="scientific">Rufibacter glacialis</name>
    <dbReference type="NCBI Taxonomy" id="1259555"/>
    <lineage>
        <taxon>Bacteria</taxon>
        <taxon>Pseudomonadati</taxon>
        <taxon>Bacteroidota</taxon>
        <taxon>Cytophagia</taxon>
        <taxon>Cytophagales</taxon>
        <taxon>Hymenobacteraceae</taxon>
        <taxon>Rufibacter</taxon>
    </lineage>
</organism>
<evidence type="ECO:0000313" key="3">
    <source>
        <dbReference type="Proteomes" id="UP000323866"/>
    </source>
</evidence>
<protein>
    <submittedName>
        <fullName evidence="1">Uncharacterized protein</fullName>
    </submittedName>
</protein>
<accession>A0A5M8Q7F5</accession>
<dbReference type="EMBL" id="VKKZ01000023">
    <property type="protein sequence ID" value="KAA6431829.1"/>
    <property type="molecule type" value="Genomic_DNA"/>
</dbReference>
<dbReference type="AlphaFoldDB" id="A0A5M8Q7F5"/>
<dbReference type="OrthoDB" id="770211at2"/>
<dbReference type="Proteomes" id="UP001570846">
    <property type="component" value="Unassembled WGS sequence"/>
</dbReference>
<evidence type="ECO:0000313" key="4">
    <source>
        <dbReference type="Proteomes" id="UP001570846"/>
    </source>
</evidence>
<keyword evidence="4" id="KW-1185">Reference proteome</keyword>
<evidence type="ECO:0000313" key="1">
    <source>
        <dbReference type="EMBL" id="KAA6431829.1"/>
    </source>
</evidence>
<reference evidence="1 3" key="1">
    <citation type="submission" date="2019-07" db="EMBL/GenBank/DDBJ databases">
        <authorList>
            <person name="Qu J.-H."/>
        </authorList>
    </citation>
    <scope>NUCLEOTIDE SEQUENCE [LARGE SCALE GENOMIC DNA]</scope>
    <source>
        <strain evidence="1 3">MDT1-10-3</strain>
    </source>
</reference>
<proteinExistence type="predicted"/>
<name>A0A5M8Q7F5_9BACT</name>
<dbReference type="EMBL" id="JBGOGF010000005">
    <property type="protein sequence ID" value="MFA1771701.1"/>
    <property type="molecule type" value="Genomic_DNA"/>
</dbReference>